<dbReference type="GO" id="GO:0032259">
    <property type="term" value="P:methylation"/>
    <property type="evidence" value="ECO:0007669"/>
    <property type="project" value="UniProtKB-KW"/>
</dbReference>
<dbReference type="InterPro" id="IPR029063">
    <property type="entry name" value="SAM-dependent_MTases_sf"/>
</dbReference>
<dbReference type="Pfam" id="PF13489">
    <property type="entry name" value="Methyltransf_23"/>
    <property type="match status" value="1"/>
</dbReference>
<dbReference type="PANTHER" id="PTHR43591">
    <property type="entry name" value="METHYLTRANSFERASE"/>
    <property type="match status" value="1"/>
</dbReference>
<evidence type="ECO:0000313" key="1">
    <source>
        <dbReference type="EMBL" id="KAA8906639.1"/>
    </source>
</evidence>
<evidence type="ECO:0000313" key="2">
    <source>
        <dbReference type="Proteomes" id="UP000326924"/>
    </source>
</evidence>
<reference evidence="1 2" key="1">
    <citation type="submission" date="2019-09" db="EMBL/GenBank/DDBJ databases">
        <title>Draft genome of the ectomycorrhizal ascomycete Sphaerosporella brunnea.</title>
        <authorList>
            <consortium name="DOE Joint Genome Institute"/>
            <person name="Benucci G.M."/>
            <person name="Marozzi G."/>
            <person name="Antonielli L."/>
            <person name="Sanchez S."/>
            <person name="Marco P."/>
            <person name="Wang X."/>
            <person name="Falini L.B."/>
            <person name="Barry K."/>
            <person name="Haridas S."/>
            <person name="Lipzen A."/>
            <person name="Labutti K."/>
            <person name="Grigoriev I.V."/>
            <person name="Murat C."/>
            <person name="Martin F."/>
            <person name="Albertini E."/>
            <person name="Donnini D."/>
            <person name="Bonito G."/>
        </authorList>
    </citation>
    <scope>NUCLEOTIDE SEQUENCE [LARGE SCALE GENOMIC DNA]</scope>
    <source>
        <strain evidence="1 2">Sb_GMNB300</strain>
    </source>
</reference>
<organism evidence="1 2">
    <name type="scientific">Sphaerosporella brunnea</name>
    <dbReference type="NCBI Taxonomy" id="1250544"/>
    <lineage>
        <taxon>Eukaryota</taxon>
        <taxon>Fungi</taxon>
        <taxon>Dikarya</taxon>
        <taxon>Ascomycota</taxon>
        <taxon>Pezizomycotina</taxon>
        <taxon>Pezizomycetes</taxon>
        <taxon>Pezizales</taxon>
        <taxon>Pyronemataceae</taxon>
        <taxon>Sphaerosporella</taxon>
    </lineage>
</organism>
<dbReference type="AlphaFoldDB" id="A0A5J5EX54"/>
<dbReference type="PANTHER" id="PTHR43591:SF10">
    <property type="entry name" value="ABC TRANSMEMBRANE TYPE-1 DOMAIN-CONTAINING PROTEIN-RELATED"/>
    <property type="match status" value="1"/>
</dbReference>
<dbReference type="Proteomes" id="UP000326924">
    <property type="component" value="Unassembled WGS sequence"/>
</dbReference>
<dbReference type="OrthoDB" id="2013972at2759"/>
<gene>
    <name evidence="1" type="ORF">FN846DRAFT_948203</name>
</gene>
<accession>A0A5J5EX54</accession>
<keyword evidence="2" id="KW-1185">Reference proteome</keyword>
<keyword evidence="1" id="KW-0808">Transferase</keyword>
<dbReference type="Gene3D" id="3.40.50.150">
    <property type="entry name" value="Vaccinia Virus protein VP39"/>
    <property type="match status" value="1"/>
</dbReference>
<sequence>MLPTDEKEQDRLDMHHEIILQILEGRLFDAPIGKTPQKILDVGTGTGIWAIDVADMFPMAEVSGTDLSPIQPKWVPPNCKFEVDDAERRWTYKEGLFDFIHCRNLGGSINNWSNLAAEIYRCTKPGGYAELAELGSKVLCDDGTMKDDNPFKIYSEVTIKAMEAMGRTWPTANSLVQTLKNAGFVDVTLTVYKQPFGPWPKDKRLKHIGAMAMVMAETGLEAYGLAAMTRILKMDPVEAMAICKDAFKAIKNRHTHMYNELFVVYGKKPE</sequence>
<protein>
    <submittedName>
        <fullName evidence="1">UMTA methyltransferase family protein</fullName>
    </submittedName>
</protein>
<dbReference type="CDD" id="cd02440">
    <property type="entry name" value="AdoMet_MTases"/>
    <property type="match status" value="1"/>
</dbReference>
<dbReference type="EMBL" id="VXIS01000087">
    <property type="protein sequence ID" value="KAA8906639.1"/>
    <property type="molecule type" value="Genomic_DNA"/>
</dbReference>
<name>A0A5J5EX54_9PEZI</name>
<proteinExistence type="predicted"/>
<comment type="caution">
    <text evidence="1">The sequence shown here is derived from an EMBL/GenBank/DDBJ whole genome shotgun (WGS) entry which is preliminary data.</text>
</comment>
<dbReference type="InParanoid" id="A0A5J5EX54"/>
<dbReference type="GO" id="GO:0008168">
    <property type="term" value="F:methyltransferase activity"/>
    <property type="evidence" value="ECO:0007669"/>
    <property type="project" value="UniProtKB-KW"/>
</dbReference>
<keyword evidence="1" id="KW-0489">Methyltransferase</keyword>
<dbReference type="SUPFAM" id="SSF53335">
    <property type="entry name" value="S-adenosyl-L-methionine-dependent methyltransferases"/>
    <property type="match status" value="1"/>
</dbReference>